<dbReference type="AlphaFoldDB" id="A0A8H7VFD1"/>
<organism evidence="2 3">
    <name type="scientific">Circinella minor</name>
    <dbReference type="NCBI Taxonomy" id="1195481"/>
    <lineage>
        <taxon>Eukaryota</taxon>
        <taxon>Fungi</taxon>
        <taxon>Fungi incertae sedis</taxon>
        <taxon>Mucoromycota</taxon>
        <taxon>Mucoromycotina</taxon>
        <taxon>Mucoromycetes</taxon>
        <taxon>Mucorales</taxon>
        <taxon>Lichtheimiaceae</taxon>
        <taxon>Circinella</taxon>
    </lineage>
</organism>
<proteinExistence type="predicted"/>
<dbReference type="Proteomes" id="UP000646827">
    <property type="component" value="Unassembled WGS sequence"/>
</dbReference>
<evidence type="ECO:0000313" key="3">
    <source>
        <dbReference type="Proteomes" id="UP000646827"/>
    </source>
</evidence>
<gene>
    <name evidence="2" type="ORF">INT45_013889</name>
</gene>
<dbReference type="PANTHER" id="PTHR33096:SF1">
    <property type="entry name" value="CXC1-LIKE CYSTEINE CLUSTER ASSOCIATED WITH KDZ TRANSPOSASES DOMAIN-CONTAINING PROTEIN"/>
    <property type="match status" value="1"/>
</dbReference>
<comment type="caution">
    <text evidence="2">The sequence shown here is derived from an EMBL/GenBank/DDBJ whole genome shotgun (WGS) entry which is preliminary data.</text>
</comment>
<dbReference type="InterPro" id="IPR040521">
    <property type="entry name" value="KDZ"/>
</dbReference>
<protein>
    <submittedName>
        <fullName evidence="2">Uncharacterized protein</fullName>
    </submittedName>
</protein>
<sequence>MKLVIEHHLEQSYDLIPSDICPACMFETHDENSSPLLVALDGNFSLRRLKNVPDDSGHTLLNPDYHNLRNYWVATPIKSKTKTNSRATQSCASFKALSGQQKKIKGGLDETGVFGSTCSRHGFPLFFISMTTGETFDYPISILNRIKERYGTNIGVLYDVSYKLKPSVQQTLPELKDIPMAVSVWHAYNHVPQCQIDFHPRLLPNYGMTNGEWLERLWSYTNPFVPQTKYAGPNHRKLTLTCAFNTFKNEKVANIGKTLKAKYARAAIIKEEASKKLEHYNMDRLGELWKEFKEEKRSHPIPQLGIYNQAKEKLRQAVAKYDWTLEILHLKTARARVERELKLYNDIRGEATEHLKVADILAENSAFRMECNVFHHEIYPFEQYHNYQRADEELTILKVNEAKSVLDFGAKAVHLLKSALNMLNEKQTKSFQEEGEVLLLNRKLDDAEEWWYTQFQMLSNFLTDSELQNSTEEDNDNIEDGIADIIGDENMNNNIEIDSDDDFTDLTTTQSE</sequence>
<dbReference type="PANTHER" id="PTHR33096">
    <property type="entry name" value="CXC2 DOMAIN-CONTAINING PROTEIN"/>
    <property type="match status" value="1"/>
</dbReference>
<dbReference type="OrthoDB" id="2505730at2759"/>
<evidence type="ECO:0000256" key="1">
    <source>
        <dbReference type="SAM" id="MobiDB-lite"/>
    </source>
</evidence>
<dbReference type="EMBL" id="JAEPRB010000357">
    <property type="protein sequence ID" value="KAG2216817.1"/>
    <property type="molecule type" value="Genomic_DNA"/>
</dbReference>
<evidence type="ECO:0000313" key="2">
    <source>
        <dbReference type="EMBL" id="KAG2216817.1"/>
    </source>
</evidence>
<feature type="region of interest" description="Disordered" evidence="1">
    <location>
        <begin position="489"/>
        <end position="512"/>
    </location>
</feature>
<accession>A0A8H7VFD1</accession>
<name>A0A8H7VFD1_9FUNG</name>
<dbReference type="Pfam" id="PF18758">
    <property type="entry name" value="KDZ"/>
    <property type="match status" value="1"/>
</dbReference>
<keyword evidence="3" id="KW-1185">Reference proteome</keyword>
<reference evidence="2 3" key="1">
    <citation type="submission" date="2020-12" db="EMBL/GenBank/DDBJ databases">
        <title>Metabolic potential, ecology and presence of endohyphal bacteria is reflected in genomic diversity of Mucoromycotina.</title>
        <authorList>
            <person name="Muszewska A."/>
            <person name="Okrasinska A."/>
            <person name="Steczkiewicz K."/>
            <person name="Drgas O."/>
            <person name="Orlowska M."/>
            <person name="Perlinska-Lenart U."/>
            <person name="Aleksandrzak-Piekarczyk T."/>
            <person name="Szatraj K."/>
            <person name="Zielenkiewicz U."/>
            <person name="Pilsyk S."/>
            <person name="Malc E."/>
            <person name="Mieczkowski P."/>
            <person name="Kruszewska J.S."/>
            <person name="Biernat P."/>
            <person name="Pawlowska J."/>
        </authorList>
    </citation>
    <scope>NUCLEOTIDE SEQUENCE [LARGE SCALE GENOMIC DNA]</scope>
    <source>
        <strain evidence="2 3">CBS 142.35</strain>
    </source>
</reference>